<protein>
    <submittedName>
        <fullName evidence="7">Cytosine permease</fullName>
    </submittedName>
</protein>
<dbReference type="PANTHER" id="PTHR30569">
    <property type="entry name" value="CYTOSINE TRANSPORTER CODB"/>
    <property type="match status" value="1"/>
</dbReference>
<dbReference type="Proteomes" id="UP001160334">
    <property type="component" value="Unassembled WGS sequence"/>
</dbReference>
<keyword evidence="8" id="KW-1185">Reference proteome</keyword>
<feature type="transmembrane region" description="Helical" evidence="6">
    <location>
        <begin position="196"/>
        <end position="215"/>
    </location>
</feature>
<accession>A0ABT6MG64</accession>
<evidence type="ECO:0000256" key="2">
    <source>
        <dbReference type="ARBA" id="ARBA00008974"/>
    </source>
</evidence>
<dbReference type="InterPro" id="IPR001248">
    <property type="entry name" value="Pur-cyt_permease"/>
</dbReference>
<evidence type="ECO:0000256" key="5">
    <source>
        <dbReference type="ARBA" id="ARBA00023136"/>
    </source>
</evidence>
<evidence type="ECO:0000256" key="4">
    <source>
        <dbReference type="ARBA" id="ARBA00022989"/>
    </source>
</evidence>
<feature type="transmembrane region" description="Helical" evidence="6">
    <location>
        <begin position="235"/>
        <end position="255"/>
    </location>
</feature>
<keyword evidence="4 6" id="KW-1133">Transmembrane helix</keyword>
<feature type="transmembrane region" description="Helical" evidence="6">
    <location>
        <begin position="378"/>
        <end position="398"/>
    </location>
</feature>
<feature type="transmembrane region" description="Helical" evidence="6">
    <location>
        <begin position="261"/>
        <end position="280"/>
    </location>
</feature>
<dbReference type="Gene3D" id="1.10.4160.10">
    <property type="entry name" value="Hydantoin permease"/>
    <property type="match status" value="1"/>
</dbReference>
<evidence type="ECO:0000256" key="6">
    <source>
        <dbReference type="SAM" id="Phobius"/>
    </source>
</evidence>
<evidence type="ECO:0000313" key="8">
    <source>
        <dbReference type="Proteomes" id="UP001160334"/>
    </source>
</evidence>
<organism evidence="7 8">
    <name type="scientific">Prescottella agglutinans</name>
    <dbReference type="NCBI Taxonomy" id="1644129"/>
    <lineage>
        <taxon>Bacteria</taxon>
        <taxon>Bacillati</taxon>
        <taxon>Actinomycetota</taxon>
        <taxon>Actinomycetes</taxon>
        <taxon>Mycobacteriales</taxon>
        <taxon>Nocardiaceae</taxon>
        <taxon>Prescottella</taxon>
    </lineage>
</organism>
<proteinExistence type="inferred from homology"/>
<dbReference type="Pfam" id="PF02133">
    <property type="entry name" value="Transp_cyt_pur"/>
    <property type="match status" value="1"/>
</dbReference>
<dbReference type="InterPro" id="IPR030191">
    <property type="entry name" value="CodB"/>
</dbReference>
<dbReference type="EMBL" id="JARXVC010000013">
    <property type="protein sequence ID" value="MDH6283307.1"/>
    <property type="molecule type" value="Genomic_DNA"/>
</dbReference>
<gene>
    <name evidence="7" type="ORF">M2280_004550</name>
</gene>
<feature type="transmembrane region" description="Helical" evidence="6">
    <location>
        <begin position="98"/>
        <end position="116"/>
    </location>
</feature>
<comment type="caution">
    <text evidence="7">The sequence shown here is derived from an EMBL/GenBank/DDBJ whole genome shotgun (WGS) entry which is preliminary data.</text>
</comment>
<evidence type="ECO:0000256" key="3">
    <source>
        <dbReference type="ARBA" id="ARBA00022692"/>
    </source>
</evidence>
<keyword evidence="5 6" id="KW-0472">Membrane</keyword>
<dbReference type="CDD" id="cd11484">
    <property type="entry name" value="SLC-NCS1sbd_CobB-like"/>
    <property type="match status" value="1"/>
</dbReference>
<evidence type="ECO:0000313" key="7">
    <source>
        <dbReference type="EMBL" id="MDH6283307.1"/>
    </source>
</evidence>
<feature type="transmembrane region" description="Helical" evidence="6">
    <location>
        <begin position="312"/>
        <end position="330"/>
    </location>
</feature>
<name>A0ABT6MG64_9NOCA</name>
<reference evidence="7 8" key="1">
    <citation type="submission" date="2023-04" db="EMBL/GenBank/DDBJ databases">
        <title>Forest soil microbial communities from Buena Vista Peninsula, Colon Province, Panama.</title>
        <authorList>
            <person name="Bouskill N."/>
        </authorList>
    </citation>
    <scope>NUCLEOTIDE SEQUENCE [LARGE SCALE GENOMIC DNA]</scope>
    <source>
        <strain evidence="7 8">CFH S0262</strain>
    </source>
</reference>
<comment type="similarity">
    <text evidence="2">Belongs to the purine-cytosine permease (2.A.39) family.</text>
</comment>
<dbReference type="RefSeq" id="WP_280762580.1">
    <property type="nucleotide sequence ID" value="NZ_JARXVC010000013.1"/>
</dbReference>
<feature type="transmembrane region" description="Helical" evidence="6">
    <location>
        <begin position="287"/>
        <end position="306"/>
    </location>
</feature>
<dbReference type="PANTHER" id="PTHR30569:SF0">
    <property type="entry name" value="CYTOSINE PERMEASE"/>
    <property type="match status" value="1"/>
</dbReference>
<feature type="transmembrane region" description="Helical" evidence="6">
    <location>
        <begin position="159"/>
        <end position="176"/>
    </location>
</feature>
<keyword evidence="3 6" id="KW-0812">Transmembrane</keyword>
<sequence>MASAELGADDYATSRVPQSQRRPWFGIAVQRFGNISDLAQFLMGAILGFGMTFWEAFWVLTVATIILEAVAILLGIIGMREGLNTSTLARWTGLGRGGSAVLGLTICISMIGWFGIQSGISGEALAKVFPTVPASVWAAIFGLAISLVAFRGFHSMQKLANITVPLFLLIIGWAFFSELQGHSIGSLLTSPAPGPHLDFVTAVTVVAGSYIVGALTSPDMTRFNRSTADVIKQSVLGVSAGNYVVGLAGVIMAHALNTYDITGIIFASVGWLGAVAVLVGTSKINAWNGYSASLGIVAFFDAALGIRINRPVAALVSGVLGTALGAVGFLDRFTDFLEILGVAFPAVIGIILAEYFVIKKWRPQLDMSREQGTVPNHSPNWIPASLIIWLVSAAIGYYTDWGIPVLNSVLAGFALYCLAGKLGLLASFGDGPEPEAHQEPLVVQKVEDF</sequence>
<feature type="transmembrane region" description="Helical" evidence="6">
    <location>
        <begin position="337"/>
        <end position="358"/>
    </location>
</feature>
<feature type="transmembrane region" description="Helical" evidence="6">
    <location>
        <begin position="56"/>
        <end position="77"/>
    </location>
</feature>
<feature type="transmembrane region" description="Helical" evidence="6">
    <location>
        <begin position="405"/>
        <end position="428"/>
    </location>
</feature>
<comment type="subcellular location">
    <subcellularLocation>
        <location evidence="1">Membrane</location>
        <topology evidence="1">Multi-pass membrane protein</topology>
    </subcellularLocation>
</comment>
<evidence type="ECO:0000256" key="1">
    <source>
        <dbReference type="ARBA" id="ARBA00004141"/>
    </source>
</evidence>
<feature type="transmembrane region" description="Helical" evidence="6">
    <location>
        <begin position="128"/>
        <end position="150"/>
    </location>
</feature>